<gene>
    <name evidence="1" type="ORF">OESDEN_14991</name>
</gene>
<keyword evidence="2" id="KW-1185">Reference proteome</keyword>
<protein>
    <submittedName>
        <fullName evidence="1">Uncharacterized protein</fullName>
    </submittedName>
</protein>
<evidence type="ECO:0000313" key="1">
    <source>
        <dbReference type="EMBL" id="KHJ85286.1"/>
    </source>
</evidence>
<dbReference type="AlphaFoldDB" id="A0A0B1SN26"/>
<name>A0A0B1SN26_OESDE</name>
<organism evidence="1 2">
    <name type="scientific">Oesophagostomum dentatum</name>
    <name type="common">Nodular worm</name>
    <dbReference type="NCBI Taxonomy" id="61180"/>
    <lineage>
        <taxon>Eukaryota</taxon>
        <taxon>Metazoa</taxon>
        <taxon>Ecdysozoa</taxon>
        <taxon>Nematoda</taxon>
        <taxon>Chromadorea</taxon>
        <taxon>Rhabditida</taxon>
        <taxon>Rhabditina</taxon>
        <taxon>Rhabditomorpha</taxon>
        <taxon>Strongyloidea</taxon>
        <taxon>Strongylidae</taxon>
        <taxon>Oesophagostomum</taxon>
    </lineage>
</organism>
<dbReference type="EMBL" id="KN564503">
    <property type="protein sequence ID" value="KHJ85286.1"/>
    <property type="molecule type" value="Genomic_DNA"/>
</dbReference>
<evidence type="ECO:0000313" key="2">
    <source>
        <dbReference type="Proteomes" id="UP000053660"/>
    </source>
</evidence>
<accession>A0A0B1SN26</accession>
<sequence length="65" mass="7640">MRRGRNAADYGQRRYGGTSRAIRGTKIRLTCAENRSRHQDVFAERYFEKLEEQRRLFGTGTDSDQ</sequence>
<proteinExistence type="predicted"/>
<reference evidence="1 2" key="1">
    <citation type="submission" date="2014-03" db="EMBL/GenBank/DDBJ databases">
        <title>Draft genome of the hookworm Oesophagostomum dentatum.</title>
        <authorList>
            <person name="Mitreva M."/>
        </authorList>
    </citation>
    <scope>NUCLEOTIDE SEQUENCE [LARGE SCALE GENOMIC DNA]</scope>
    <source>
        <strain evidence="1 2">OD-Hann</strain>
    </source>
</reference>
<dbReference type="Proteomes" id="UP000053660">
    <property type="component" value="Unassembled WGS sequence"/>
</dbReference>